<keyword evidence="2 3" id="KW-0238">DNA-binding</keyword>
<dbReference type="AlphaFoldDB" id="A0A9D2A8K4"/>
<dbReference type="SMART" id="SM01043">
    <property type="entry name" value="BTAD"/>
    <property type="match status" value="1"/>
</dbReference>
<feature type="DNA-binding region" description="OmpR/PhoB-type" evidence="3">
    <location>
        <begin position="1"/>
        <end position="96"/>
    </location>
</feature>
<evidence type="ECO:0000256" key="2">
    <source>
        <dbReference type="ARBA" id="ARBA00023125"/>
    </source>
</evidence>
<dbReference type="InterPro" id="IPR005158">
    <property type="entry name" value="BTAD"/>
</dbReference>
<dbReference type="InterPro" id="IPR016032">
    <property type="entry name" value="Sig_transdc_resp-reg_C-effctor"/>
</dbReference>
<evidence type="ECO:0000313" key="6">
    <source>
        <dbReference type="EMBL" id="HIX00893.1"/>
    </source>
</evidence>
<comment type="caution">
    <text evidence="6">The sequence shown here is derived from an EMBL/GenBank/DDBJ whole genome shotgun (WGS) entry which is preliminary data.</text>
</comment>
<feature type="compositionally biased region" description="Basic and acidic residues" evidence="4">
    <location>
        <begin position="484"/>
        <end position="496"/>
    </location>
</feature>
<dbReference type="GO" id="GO:0006355">
    <property type="term" value="P:regulation of DNA-templated transcription"/>
    <property type="evidence" value="ECO:0007669"/>
    <property type="project" value="InterPro"/>
</dbReference>
<gene>
    <name evidence="6" type="ORF">H9871_12215</name>
</gene>
<organism evidence="6 7">
    <name type="scientific">Candidatus Nesterenkonia stercoripullorum</name>
    <dbReference type="NCBI Taxonomy" id="2838701"/>
    <lineage>
        <taxon>Bacteria</taxon>
        <taxon>Bacillati</taxon>
        <taxon>Actinomycetota</taxon>
        <taxon>Actinomycetes</taxon>
        <taxon>Micrococcales</taxon>
        <taxon>Micrococcaceae</taxon>
        <taxon>Nesterenkonia</taxon>
    </lineage>
</organism>
<evidence type="ECO:0000256" key="4">
    <source>
        <dbReference type="SAM" id="MobiDB-lite"/>
    </source>
</evidence>
<comment type="similarity">
    <text evidence="1">Belongs to the AfsR/DnrI/RedD regulatory family.</text>
</comment>
<dbReference type="PROSITE" id="PS51755">
    <property type="entry name" value="OMPR_PHOB"/>
    <property type="match status" value="1"/>
</dbReference>
<dbReference type="InterPro" id="IPR036388">
    <property type="entry name" value="WH-like_DNA-bd_sf"/>
</dbReference>
<dbReference type="Gene3D" id="1.25.40.10">
    <property type="entry name" value="Tetratricopeptide repeat domain"/>
    <property type="match status" value="1"/>
</dbReference>
<accession>A0A9D2A8K4</accession>
<dbReference type="CDD" id="cd15831">
    <property type="entry name" value="BTAD"/>
    <property type="match status" value="1"/>
</dbReference>
<protein>
    <submittedName>
        <fullName evidence="6">Winged helix-turn-helix domain-containing protein</fullName>
    </submittedName>
</protein>
<name>A0A9D2A8K4_9MICC</name>
<dbReference type="PRINTS" id="PR00364">
    <property type="entry name" value="DISEASERSIST"/>
</dbReference>
<evidence type="ECO:0000259" key="5">
    <source>
        <dbReference type="PROSITE" id="PS51755"/>
    </source>
</evidence>
<sequence>MRIEVLGSIQLRDDKAQAVDVPERKLRALIAVLTAAGGDAVPAEALVDRVWGDSPPQNPTRVLQAKLSQLRALLDQASPGARQMLQRSPAGYSLDITADTLDAAEFRASIRADSTQLSDHQRISVLDRALGLWRGEPYAEFSDELWVGAEASDLHEARLQAVEHCVETLTTAGEHERALAYGAPYLPAHPARETLVAPLLLAYYRSHRQTEALSAYERLRTHLDEELGIEPSPELQDLFLKILRQDPDISPGPASLSAAQHSTAQHSTAPHVAVPEASSPHRRLPAYASPFLGRTEEVGEVLALLRSHRLVTLMGIGGIGKTRLAVEAAEHETRHSVLETWFADLTEISPQGRQNPAQEERAVAHAVAAAMDLPTPRADGTDLTERIPAALQGREVLLVMDNCEHLLEGAATFVERLLRRADGVRILVTSREPLALPEEQRYRVPQLTVANVVPAARTGLQGRDGVEAALQRRGVEQGATEPGAAERRAPDQRAAEQRSPAVDFFLTRVQAVNSEVEIDRSTLDAAEHLCRHLDGLPLALELAAARTNVLSIPELLERITDRLDLLARPGRAAPRRQQTLRGMLDWSWSLLDEEEHALLRRLAVHPASWRLDAIEAICAGASSGSDTAADWPAYGVGISPGRVLAVLSRLVDSSLVATLTTTEGLRYRLLETVHSYAAEHLAASDDQTVVSVRHVTYFRELSECAEIYLFTRQAKGWIGRLAAERGHLAHALTDSLRRDDRKNSAALAMSTFWFRWMTGRIDSLREDLAAVASSPPPEHGAEERHRHAQADVLARSLENGDPETRAEVLLAALERFDDDDGARLHRMRVQWFAGSCLLAHRANRELGESLIDEAIEALLDADEPTWAALASTHRDYFLMDHWGIRPRGLPAGYDVETVLRDSENAYGRIQLLGVRYLVAVADDDASRAGLIADEAAGLADELGLDGEISFWESARALSSIEARDFEAAEHHLLRTREFALRTAYAFCILPPDALEAVLAHRQGDPEHAELLLAGLSQGQRDTARQAIGRRLKDEALPAGLLRP</sequence>
<evidence type="ECO:0000256" key="1">
    <source>
        <dbReference type="ARBA" id="ARBA00005820"/>
    </source>
</evidence>
<dbReference type="Pfam" id="PF13191">
    <property type="entry name" value="AAA_16"/>
    <property type="match status" value="1"/>
</dbReference>
<dbReference type="Proteomes" id="UP000824151">
    <property type="component" value="Unassembled WGS sequence"/>
</dbReference>
<evidence type="ECO:0000313" key="7">
    <source>
        <dbReference type="Proteomes" id="UP000824151"/>
    </source>
</evidence>
<evidence type="ECO:0000256" key="3">
    <source>
        <dbReference type="PROSITE-ProRule" id="PRU01091"/>
    </source>
</evidence>
<dbReference type="InterPro" id="IPR041664">
    <property type="entry name" value="AAA_16"/>
</dbReference>
<dbReference type="PANTHER" id="PTHR47691">
    <property type="entry name" value="REGULATOR-RELATED"/>
    <property type="match status" value="1"/>
</dbReference>
<dbReference type="InterPro" id="IPR011990">
    <property type="entry name" value="TPR-like_helical_dom_sf"/>
</dbReference>
<dbReference type="InterPro" id="IPR001867">
    <property type="entry name" value="OmpR/PhoB-type_DNA-bd"/>
</dbReference>
<feature type="region of interest" description="Disordered" evidence="4">
    <location>
        <begin position="473"/>
        <end position="498"/>
    </location>
</feature>
<proteinExistence type="inferred from homology"/>
<dbReference type="EMBL" id="DXGD01000453">
    <property type="protein sequence ID" value="HIX00893.1"/>
    <property type="molecule type" value="Genomic_DNA"/>
</dbReference>
<dbReference type="PANTHER" id="PTHR47691:SF3">
    <property type="entry name" value="HTH-TYPE TRANSCRIPTIONAL REGULATOR RV0890C-RELATED"/>
    <property type="match status" value="1"/>
</dbReference>
<feature type="domain" description="OmpR/PhoB-type" evidence="5">
    <location>
        <begin position="1"/>
        <end position="96"/>
    </location>
</feature>
<dbReference type="Gene3D" id="1.10.10.10">
    <property type="entry name" value="Winged helix-like DNA-binding domain superfamily/Winged helix DNA-binding domain"/>
    <property type="match status" value="1"/>
</dbReference>
<dbReference type="Pfam" id="PF03704">
    <property type="entry name" value="BTAD"/>
    <property type="match status" value="1"/>
</dbReference>
<dbReference type="Gene3D" id="3.40.50.300">
    <property type="entry name" value="P-loop containing nucleotide triphosphate hydrolases"/>
    <property type="match status" value="1"/>
</dbReference>
<dbReference type="GO" id="GO:0000160">
    <property type="term" value="P:phosphorelay signal transduction system"/>
    <property type="evidence" value="ECO:0007669"/>
    <property type="project" value="InterPro"/>
</dbReference>
<reference evidence="6" key="2">
    <citation type="submission" date="2021-04" db="EMBL/GenBank/DDBJ databases">
        <authorList>
            <person name="Gilroy R."/>
        </authorList>
    </citation>
    <scope>NUCLEOTIDE SEQUENCE</scope>
    <source>
        <strain evidence="6">ChiHejej3B27-3195</strain>
    </source>
</reference>
<reference evidence="6" key="1">
    <citation type="journal article" date="2021" name="PeerJ">
        <title>Extensive microbial diversity within the chicken gut microbiome revealed by metagenomics and culture.</title>
        <authorList>
            <person name="Gilroy R."/>
            <person name="Ravi A."/>
            <person name="Getino M."/>
            <person name="Pursley I."/>
            <person name="Horton D.L."/>
            <person name="Alikhan N.F."/>
            <person name="Baker D."/>
            <person name="Gharbi K."/>
            <person name="Hall N."/>
            <person name="Watson M."/>
            <person name="Adriaenssens E.M."/>
            <person name="Foster-Nyarko E."/>
            <person name="Jarju S."/>
            <person name="Secka A."/>
            <person name="Antonio M."/>
            <person name="Oren A."/>
            <person name="Chaudhuri R.R."/>
            <person name="La Ragione R."/>
            <person name="Hildebrand F."/>
            <person name="Pallen M.J."/>
        </authorList>
    </citation>
    <scope>NUCLEOTIDE SEQUENCE</scope>
    <source>
        <strain evidence="6">ChiHejej3B27-3195</strain>
    </source>
</reference>
<dbReference type="SUPFAM" id="SSF48452">
    <property type="entry name" value="TPR-like"/>
    <property type="match status" value="1"/>
</dbReference>
<dbReference type="SUPFAM" id="SSF46894">
    <property type="entry name" value="C-terminal effector domain of the bipartite response regulators"/>
    <property type="match status" value="1"/>
</dbReference>
<dbReference type="InterPro" id="IPR027417">
    <property type="entry name" value="P-loop_NTPase"/>
</dbReference>
<dbReference type="GO" id="GO:0003677">
    <property type="term" value="F:DNA binding"/>
    <property type="evidence" value="ECO:0007669"/>
    <property type="project" value="UniProtKB-UniRule"/>
</dbReference>
<dbReference type="SUPFAM" id="SSF52540">
    <property type="entry name" value="P-loop containing nucleoside triphosphate hydrolases"/>
    <property type="match status" value="1"/>
</dbReference>